<proteinExistence type="predicted"/>
<feature type="compositionally biased region" description="Basic residues" evidence="1">
    <location>
        <begin position="586"/>
        <end position="600"/>
    </location>
</feature>
<evidence type="ECO:0000256" key="1">
    <source>
        <dbReference type="SAM" id="MobiDB-lite"/>
    </source>
</evidence>
<evidence type="ECO:0000313" key="3">
    <source>
        <dbReference type="Proteomes" id="UP000794436"/>
    </source>
</evidence>
<dbReference type="AlphaFoldDB" id="A0A8K1C8A6"/>
<name>A0A8K1C8A6_PYTOL</name>
<keyword evidence="3" id="KW-1185">Reference proteome</keyword>
<feature type="region of interest" description="Disordered" evidence="1">
    <location>
        <begin position="84"/>
        <end position="108"/>
    </location>
</feature>
<sequence length="838" mass="97562">MRDGFHLKTRNHELMATLDDRMRPLDDPLASSNQREDEAASKSLGPSKGDVVHQLSVDDELAKPTRVVDTEITAIFDLLQRPTPELSVGNNTTERRSSPADATLSDPCTKPSLTSAYTAAEATAIMARLNPSSDWLIYRHRPNVTPRRQEQEMERMVAEVLDPKQDELLKPTKAMNEQMARKKWAVYRRHNHHPPILPTLRSDLQTDGRRRAQPATLNHVAAPQSIERLRHNQDDAYATAPLIRFATRRSVLQHKTALPLKMDKLLDRVAEFRSLPEVVDGVLREQQAKRQERIQEYGEDLVEKNKQQYQHMRPLQRPSHTPIFPSLVERKHYNAAQRKHDFDEKQFDLLRSTVNRWQKRRDEQQESIRRHYHQSQWILIVALARASGAWMTQFRDFKARRDFLFNVVMVRKIQRYWRQKQQLRRHAASALTLPSTSSIRIQFYRMPVVMRAIHLVQASMRAWLKRKQDTQNQQAVEIIITSWFEFQDVKFRRLILRFRKRVRDFQVMWRAWRAITDSRIKLLLLLWVKVEKKYKRRAGIASGGGSRGDNSPGKRTETIHRHLRNGGVVLTSISSTAPIQPSSPRHSPKKKPTSPHSRTRQHNLELQQFIQHDLHHAMGEVYAAGDRSVHHPSQSQSTSILPGSSFSSPGRHLSSPNAKNSSASTSTLPWKPHQPQEKIPLSLKVSLLRNLISEKRRVFRATKDRKRAEWRQRRQQMRKVDFRYTVLDELAAYQRFETQYSVFLLLRSVTDVDILHLMHQASEQVNGRRSRSNSRHNLDGYDTVSPLRESHRPLTTLRPFTPLAPESRSNSIAHEYEHSNDAQRRSTLMIIHPVSFNN</sequence>
<protein>
    <submittedName>
        <fullName evidence="2">Uncharacterized protein</fullName>
    </submittedName>
</protein>
<gene>
    <name evidence="2" type="ORF">Poli38472_014425</name>
</gene>
<feature type="region of interest" description="Disordered" evidence="1">
    <location>
        <begin position="17"/>
        <end position="50"/>
    </location>
</feature>
<dbReference type="EMBL" id="SPLM01000114">
    <property type="protein sequence ID" value="TMW57822.1"/>
    <property type="molecule type" value="Genomic_DNA"/>
</dbReference>
<feature type="region of interest" description="Disordered" evidence="1">
    <location>
        <begin position="575"/>
        <end position="600"/>
    </location>
</feature>
<reference evidence="2" key="1">
    <citation type="submission" date="2019-03" db="EMBL/GenBank/DDBJ databases">
        <title>Long read genome sequence of the mycoparasitic Pythium oligandrum ATCC 38472 isolated from sugarbeet rhizosphere.</title>
        <authorList>
            <person name="Gaulin E."/>
        </authorList>
    </citation>
    <scope>NUCLEOTIDE SEQUENCE</scope>
    <source>
        <strain evidence="2">ATCC 38472_TT</strain>
    </source>
</reference>
<organism evidence="2 3">
    <name type="scientific">Pythium oligandrum</name>
    <name type="common">Mycoparasitic fungus</name>
    <dbReference type="NCBI Taxonomy" id="41045"/>
    <lineage>
        <taxon>Eukaryota</taxon>
        <taxon>Sar</taxon>
        <taxon>Stramenopiles</taxon>
        <taxon>Oomycota</taxon>
        <taxon>Peronosporomycetes</taxon>
        <taxon>Pythiales</taxon>
        <taxon>Pythiaceae</taxon>
        <taxon>Pythium</taxon>
    </lineage>
</organism>
<feature type="region of interest" description="Disordered" evidence="1">
    <location>
        <begin position="765"/>
        <end position="786"/>
    </location>
</feature>
<feature type="compositionally biased region" description="Polar residues" evidence="1">
    <location>
        <begin position="631"/>
        <end position="668"/>
    </location>
</feature>
<evidence type="ECO:0000313" key="2">
    <source>
        <dbReference type="EMBL" id="TMW57822.1"/>
    </source>
</evidence>
<comment type="caution">
    <text evidence="2">The sequence shown here is derived from an EMBL/GenBank/DDBJ whole genome shotgun (WGS) entry which is preliminary data.</text>
</comment>
<feature type="compositionally biased region" description="Basic and acidic residues" evidence="1">
    <location>
        <begin position="17"/>
        <end position="26"/>
    </location>
</feature>
<feature type="region of interest" description="Disordered" evidence="1">
    <location>
        <begin position="626"/>
        <end position="675"/>
    </location>
</feature>
<dbReference type="Proteomes" id="UP000794436">
    <property type="component" value="Unassembled WGS sequence"/>
</dbReference>
<dbReference type="OrthoDB" id="76840at2759"/>
<accession>A0A8K1C8A6</accession>